<sequence length="184" mass="20656">MTGQRKMSQDHLFYAGVWSRGVEKVVLQKLRTARLDISLATLEWKYQQWAKQYAEFSDLIAQPNLRYNSSRNKVDAKPGTRSALAVIKPDYLIYKEEGEAEWGLLSDVYSPVIEVSLTSEQTGFHAGVQTSAYGRQQIINVSTSTTRSFSRNVISSTYGSDVVDQPRESTPPSSDSTYSISDEI</sequence>
<feature type="region of interest" description="Disordered" evidence="1">
    <location>
        <begin position="160"/>
        <end position="184"/>
    </location>
</feature>
<keyword evidence="3" id="KW-1185">Reference proteome</keyword>
<name>A0AAD4IT22_PERFH</name>
<organism evidence="2 3">
    <name type="scientific">Perilla frutescens var. hirtella</name>
    <name type="common">Perilla citriodora</name>
    <name type="synonym">Perilla setoyensis</name>
    <dbReference type="NCBI Taxonomy" id="608512"/>
    <lineage>
        <taxon>Eukaryota</taxon>
        <taxon>Viridiplantae</taxon>
        <taxon>Streptophyta</taxon>
        <taxon>Embryophyta</taxon>
        <taxon>Tracheophyta</taxon>
        <taxon>Spermatophyta</taxon>
        <taxon>Magnoliopsida</taxon>
        <taxon>eudicotyledons</taxon>
        <taxon>Gunneridae</taxon>
        <taxon>Pentapetalae</taxon>
        <taxon>asterids</taxon>
        <taxon>lamiids</taxon>
        <taxon>Lamiales</taxon>
        <taxon>Lamiaceae</taxon>
        <taxon>Nepetoideae</taxon>
        <taxon>Elsholtzieae</taxon>
        <taxon>Perilla</taxon>
    </lineage>
</organism>
<proteinExistence type="predicted"/>
<evidence type="ECO:0000313" key="3">
    <source>
        <dbReference type="Proteomes" id="UP001190926"/>
    </source>
</evidence>
<dbReference type="AlphaFoldDB" id="A0AAD4IT22"/>
<protein>
    <submittedName>
        <fullName evidence="2">Uncharacterized protein</fullName>
    </submittedName>
</protein>
<evidence type="ECO:0000256" key="1">
    <source>
        <dbReference type="SAM" id="MobiDB-lite"/>
    </source>
</evidence>
<comment type="caution">
    <text evidence="2">The sequence shown here is derived from an EMBL/GenBank/DDBJ whole genome shotgun (WGS) entry which is preliminary data.</text>
</comment>
<reference evidence="2 3" key="1">
    <citation type="journal article" date="2021" name="Nat. Commun.">
        <title>Incipient diploidization of the medicinal plant Perilla within 10,000 years.</title>
        <authorList>
            <person name="Zhang Y."/>
            <person name="Shen Q."/>
            <person name="Leng L."/>
            <person name="Zhang D."/>
            <person name="Chen S."/>
            <person name="Shi Y."/>
            <person name="Ning Z."/>
            <person name="Chen S."/>
        </authorList>
    </citation>
    <scope>NUCLEOTIDE SEQUENCE [LARGE SCALE GENOMIC DNA]</scope>
    <source>
        <strain evidence="3">cv. PC099</strain>
    </source>
</reference>
<accession>A0AAD4IT22</accession>
<gene>
    <name evidence="2" type="ORF">C2S53_014978</name>
</gene>
<feature type="compositionally biased region" description="Polar residues" evidence="1">
    <location>
        <begin position="168"/>
        <end position="184"/>
    </location>
</feature>
<dbReference type="EMBL" id="SDAM02002693">
    <property type="protein sequence ID" value="KAH6821068.1"/>
    <property type="molecule type" value="Genomic_DNA"/>
</dbReference>
<evidence type="ECO:0000313" key="2">
    <source>
        <dbReference type="EMBL" id="KAH6821068.1"/>
    </source>
</evidence>
<dbReference type="Proteomes" id="UP001190926">
    <property type="component" value="Unassembled WGS sequence"/>
</dbReference>